<proteinExistence type="predicted"/>
<name>A0A835RXX3_VANPL</name>
<feature type="region of interest" description="Disordered" evidence="1">
    <location>
        <begin position="1"/>
        <end position="25"/>
    </location>
</feature>
<keyword evidence="3" id="KW-1185">Reference proteome</keyword>
<reference evidence="2 3" key="1">
    <citation type="journal article" date="2020" name="Nat. Food">
        <title>A phased Vanilla planifolia genome enables genetic improvement of flavour and production.</title>
        <authorList>
            <person name="Hasing T."/>
            <person name="Tang H."/>
            <person name="Brym M."/>
            <person name="Khazi F."/>
            <person name="Huang T."/>
            <person name="Chambers A.H."/>
        </authorList>
    </citation>
    <scope>NUCLEOTIDE SEQUENCE [LARGE SCALE GENOMIC DNA]</scope>
    <source>
        <tissue evidence="2">Leaf</tissue>
    </source>
</reference>
<organism evidence="2 3">
    <name type="scientific">Vanilla planifolia</name>
    <name type="common">Vanilla</name>
    <dbReference type="NCBI Taxonomy" id="51239"/>
    <lineage>
        <taxon>Eukaryota</taxon>
        <taxon>Viridiplantae</taxon>
        <taxon>Streptophyta</taxon>
        <taxon>Embryophyta</taxon>
        <taxon>Tracheophyta</taxon>
        <taxon>Spermatophyta</taxon>
        <taxon>Magnoliopsida</taxon>
        <taxon>Liliopsida</taxon>
        <taxon>Asparagales</taxon>
        <taxon>Orchidaceae</taxon>
        <taxon>Vanilloideae</taxon>
        <taxon>Vanilleae</taxon>
        <taxon>Vanilla</taxon>
    </lineage>
</organism>
<comment type="caution">
    <text evidence="2">The sequence shown here is derived from an EMBL/GenBank/DDBJ whole genome shotgun (WGS) entry which is preliminary data.</text>
</comment>
<dbReference type="AlphaFoldDB" id="A0A835RXX3"/>
<dbReference type="OrthoDB" id="438440at2759"/>
<protein>
    <submittedName>
        <fullName evidence="2">Uncharacterized protein</fullName>
    </submittedName>
</protein>
<dbReference type="Proteomes" id="UP000636800">
    <property type="component" value="Chromosome 1"/>
</dbReference>
<sequence length="118" mass="13670">MQLQEEHNRTTATKQQSRAKQRYSRALSSNPFQGYLCNVRKAEQHPYELWQFASALCVFGIGVGCFFSGEEEAKQKDFTLWGQSDRPKGLSLFNCGLYPIPDFSCILHRNDGWRIEFK</sequence>
<evidence type="ECO:0000256" key="1">
    <source>
        <dbReference type="SAM" id="MobiDB-lite"/>
    </source>
</evidence>
<gene>
    <name evidence="2" type="ORF">HPP92_001297</name>
</gene>
<evidence type="ECO:0000313" key="3">
    <source>
        <dbReference type="Proteomes" id="UP000636800"/>
    </source>
</evidence>
<accession>A0A835RXX3</accession>
<dbReference type="EMBL" id="JADCNL010000001">
    <property type="protein sequence ID" value="KAG0496606.1"/>
    <property type="molecule type" value="Genomic_DNA"/>
</dbReference>
<evidence type="ECO:0000313" key="2">
    <source>
        <dbReference type="EMBL" id="KAG0496606.1"/>
    </source>
</evidence>